<protein>
    <submittedName>
        <fullName evidence="1">Uncharacterized protein</fullName>
    </submittedName>
</protein>
<evidence type="ECO:0000313" key="1">
    <source>
        <dbReference type="EMBL" id="RWX00917.1"/>
    </source>
</evidence>
<proteinExistence type="predicted"/>
<organism evidence="1 2">
    <name type="scientific">Flavobacterium cerinum</name>
    <dbReference type="NCBI Taxonomy" id="2502784"/>
    <lineage>
        <taxon>Bacteria</taxon>
        <taxon>Pseudomonadati</taxon>
        <taxon>Bacteroidota</taxon>
        <taxon>Flavobacteriia</taxon>
        <taxon>Flavobacteriales</taxon>
        <taxon>Flavobacteriaceae</taxon>
        <taxon>Flavobacterium</taxon>
    </lineage>
</organism>
<dbReference type="EMBL" id="SBII01000004">
    <property type="protein sequence ID" value="RWX00917.1"/>
    <property type="molecule type" value="Genomic_DNA"/>
</dbReference>
<keyword evidence="2" id="KW-1185">Reference proteome</keyword>
<dbReference type="AlphaFoldDB" id="A0A444HC18"/>
<dbReference type="OrthoDB" id="1377501at2"/>
<accession>A0A444HC18</accession>
<reference evidence="1 2" key="1">
    <citation type="submission" date="2019-01" db="EMBL/GenBank/DDBJ databases">
        <title>Flavobacterium sp. nov.,isolated from freshwater.</title>
        <authorList>
            <person name="Zhang R."/>
            <person name="Du Z.-J."/>
        </authorList>
    </citation>
    <scope>NUCLEOTIDE SEQUENCE [LARGE SCALE GENOMIC DNA]</scope>
    <source>
        <strain evidence="1 2">1E403</strain>
    </source>
</reference>
<name>A0A444HC18_9FLAO</name>
<sequence length="118" mass="12908">MAKDQVFESNPTISVYYKTSDGETFYKEGDAKFHARSLKDKSVQTVTKGTEAAASEGKDKDAKPAKAEDLIKLIQAATTLEALDEFKNDTRSTVLKAIEAKTAELTPVHGAEILKNEE</sequence>
<dbReference type="Proteomes" id="UP000287527">
    <property type="component" value="Unassembled WGS sequence"/>
</dbReference>
<dbReference type="RefSeq" id="WP_128389399.1">
    <property type="nucleotide sequence ID" value="NZ_SBII01000004.1"/>
</dbReference>
<evidence type="ECO:0000313" key="2">
    <source>
        <dbReference type="Proteomes" id="UP000287527"/>
    </source>
</evidence>
<gene>
    <name evidence="1" type="ORF">EPI11_07805</name>
</gene>
<comment type="caution">
    <text evidence="1">The sequence shown here is derived from an EMBL/GenBank/DDBJ whole genome shotgun (WGS) entry which is preliminary data.</text>
</comment>